<organism evidence="9 10">
    <name type="scientific">Pseudoflavonifractor gallinarum</name>
    <dbReference type="NCBI Taxonomy" id="2779352"/>
    <lineage>
        <taxon>Bacteria</taxon>
        <taxon>Bacillati</taxon>
        <taxon>Bacillota</taxon>
        <taxon>Clostridia</taxon>
        <taxon>Eubacteriales</taxon>
        <taxon>Oscillospiraceae</taxon>
        <taxon>Pseudoflavonifractor</taxon>
    </lineage>
</organism>
<comment type="subcellular location">
    <subcellularLocation>
        <location evidence="1">Cell membrane</location>
        <topology evidence="1">Lipid-anchor</topology>
    </subcellularLocation>
</comment>
<keyword evidence="3" id="KW-1003">Cell membrane</keyword>
<dbReference type="RefSeq" id="WP_193539098.1">
    <property type="nucleotide sequence ID" value="NZ_JADCKF010000016.1"/>
</dbReference>
<evidence type="ECO:0000256" key="5">
    <source>
        <dbReference type="ARBA" id="ARBA00023136"/>
    </source>
</evidence>
<evidence type="ECO:0000259" key="8">
    <source>
        <dbReference type="Pfam" id="PF02608"/>
    </source>
</evidence>
<dbReference type="InterPro" id="IPR003760">
    <property type="entry name" value="PnrA-like"/>
</dbReference>
<dbReference type="InterPro" id="IPR028082">
    <property type="entry name" value="Peripla_BP_I"/>
</dbReference>
<comment type="similarity">
    <text evidence="2">Belongs to the BMP lipoprotein family.</text>
</comment>
<evidence type="ECO:0000256" key="3">
    <source>
        <dbReference type="ARBA" id="ARBA00022475"/>
    </source>
</evidence>
<comment type="caution">
    <text evidence="9">The sequence shown here is derived from an EMBL/GenBank/DDBJ whole genome shotgun (WGS) entry which is preliminary data.</text>
</comment>
<evidence type="ECO:0000256" key="2">
    <source>
        <dbReference type="ARBA" id="ARBA00008610"/>
    </source>
</evidence>
<dbReference type="Pfam" id="PF02608">
    <property type="entry name" value="Bmp"/>
    <property type="match status" value="1"/>
</dbReference>
<feature type="signal peptide" evidence="7">
    <location>
        <begin position="1"/>
        <end position="21"/>
    </location>
</feature>
<proteinExistence type="inferred from homology"/>
<evidence type="ECO:0000256" key="1">
    <source>
        <dbReference type="ARBA" id="ARBA00004193"/>
    </source>
</evidence>
<evidence type="ECO:0000313" key="9">
    <source>
        <dbReference type="EMBL" id="MBE5057177.1"/>
    </source>
</evidence>
<keyword evidence="5" id="KW-0472">Membrane</keyword>
<evidence type="ECO:0000313" key="10">
    <source>
        <dbReference type="Proteomes" id="UP000806211"/>
    </source>
</evidence>
<name>A0ABR9REP0_9FIRM</name>
<gene>
    <name evidence="9" type="ORF">INF37_14445</name>
</gene>
<reference evidence="9 10" key="1">
    <citation type="submission" date="2020-10" db="EMBL/GenBank/DDBJ databases">
        <title>ChiBAC.</title>
        <authorList>
            <person name="Zenner C."/>
            <person name="Hitch T.C.A."/>
            <person name="Clavel T."/>
        </authorList>
    </citation>
    <scope>NUCLEOTIDE SEQUENCE [LARGE SCALE GENOMIC DNA]</scope>
    <source>
        <strain evidence="9 10">DSM 107456</strain>
    </source>
</reference>
<dbReference type="PANTHER" id="PTHR34296:SF2">
    <property type="entry name" value="ABC TRANSPORTER GUANOSINE-BINDING PROTEIN NUPN"/>
    <property type="match status" value="1"/>
</dbReference>
<dbReference type="PROSITE" id="PS51257">
    <property type="entry name" value="PROKAR_LIPOPROTEIN"/>
    <property type="match status" value="1"/>
</dbReference>
<dbReference type="Gene3D" id="3.40.50.2300">
    <property type="match status" value="2"/>
</dbReference>
<feature type="chain" id="PRO_5046619794" evidence="7">
    <location>
        <begin position="22"/>
        <end position="347"/>
    </location>
</feature>
<dbReference type="CDD" id="cd06304">
    <property type="entry name" value="PBP1_BmpA_Med_PnrA-like"/>
    <property type="match status" value="1"/>
</dbReference>
<dbReference type="EMBL" id="JADCKF010000016">
    <property type="protein sequence ID" value="MBE5057177.1"/>
    <property type="molecule type" value="Genomic_DNA"/>
</dbReference>
<keyword evidence="10" id="KW-1185">Reference proteome</keyword>
<dbReference type="SUPFAM" id="SSF53822">
    <property type="entry name" value="Periplasmic binding protein-like I"/>
    <property type="match status" value="1"/>
</dbReference>
<accession>A0ABR9REP0</accession>
<protein>
    <submittedName>
        <fullName evidence="9">BMP family ABC transporter substrate-binding protein</fullName>
    </submittedName>
</protein>
<keyword evidence="4 7" id="KW-0732">Signal</keyword>
<evidence type="ECO:0000256" key="7">
    <source>
        <dbReference type="SAM" id="SignalP"/>
    </source>
</evidence>
<feature type="domain" description="ABC transporter substrate-binding protein PnrA-like" evidence="8">
    <location>
        <begin position="44"/>
        <end position="305"/>
    </location>
</feature>
<sequence>MKCKKMLALACSGVLSISLLAGCGGDPAPSGDPGTASGGGEDTTKVAMILTGYINDAGWNQSAYEGLQMAEEEYGVEGAYTEAVPQPDYETVMRDYADQGYDLIICVGNELSDAALAVAGSFPDVTFAVMNGNYAQEPNVGAYRFNTPQSGFLAGAVAAMYSENGVVGMIGGSTAPHIKDSVEAFAEGAKYINPDAEVLTGYTESMTDIAKGKEMGMAFIEQGADVLCANANSCSLGVIDAAKEKGIRHIGYISDQYEVAPDTVMVSMIQSNQFMIKAIIESVINGEFTPELHLFGMPEGALYLSDFNGHDEILTEGEQAKIEEIIAGINDGSLAEAGILPKSTFDQ</sequence>
<dbReference type="PANTHER" id="PTHR34296">
    <property type="entry name" value="TRANSCRIPTIONAL ACTIVATOR PROTEIN MED"/>
    <property type="match status" value="1"/>
</dbReference>
<evidence type="ECO:0000256" key="4">
    <source>
        <dbReference type="ARBA" id="ARBA00022729"/>
    </source>
</evidence>
<dbReference type="InterPro" id="IPR050957">
    <property type="entry name" value="BMP_lipoprotein"/>
</dbReference>
<keyword evidence="6" id="KW-0449">Lipoprotein</keyword>
<evidence type="ECO:0000256" key="6">
    <source>
        <dbReference type="ARBA" id="ARBA00023288"/>
    </source>
</evidence>
<dbReference type="Proteomes" id="UP000806211">
    <property type="component" value="Unassembled WGS sequence"/>
</dbReference>